<dbReference type="InterPro" id="IPR001072">
    <property type="entry name" value="RNA_ligase_Pab1020"/>
</dbReference>
<sequence>MTWIHSPESWMLDVVAEALGIDRERVEHLARHRTIRYRVFRGILYASLRREVAGHPEGTVIVFGRGWWRLIPGYPSIQRMVLPSVALPRHFVDKIVVEEKLNGYNVRVALIDDRIIAVTRGGFICPYTTSRLERIMGNQLKDMLRELGPEEHVAAGEVIGLENPYTRYFYPEAPRFGYFVFDVFREGKPLPPGWRDEVTEKHGVPHVPVLGVLDKNDIEGFKKIVERLNQEGREGVIVKDPEYRVPPLKYTTPATNIGDIRYGMRFFMEEGRGFLFSRLLREIFRVYEEGLTGPRLDALALELGRAALQPAIETVKKVAAGDMVYEEFELEFASRSELEEFMDYMQGLGVDLVLVEIREENGLLKTRIRKMKETWLQVRKMLETGLTPID</sequence>
<dbReference type="Gene3D" id="3.30.470.30">
    <property type="entry name" value="DNA ligase/mRNA capping enzyme"/>
    <property type="match status" value="1"/>
</dbReference>
<dbReference type="Pfam" id="PF18330">
    <property type="entry name" value="Lig_C"/>
    <property type="match status" value="1"/>
</dbReference>
<dbReference type="GO" id="GO:0016874">
    <property type="term" value="F:ligase activity"/>
    <property type="evidence" value="ECO:0007669"/>
    <property type="project" value="UniProtKB-KW"/>
</dbReference>
<name>A0A211YLT3_9CREN</name>
<dbReference type="CDD" id="cd07894">
    <property type="entry name" value="Adenylation_RNA_ligase"/>
    <property type="match status" value="1"/>
</dbReference>
<feature type="domain" description="RNA ligase" evidence="1">
    <location>
        <begin position="94"/>
        <end position="251"/>
    </location>
</feature>
<dbReference type="RefSeq" id="WP_055410621.1">
    <property type="nucleotide sequence ID" value="NZ_CP013011.1"/>
</dbReference>
<dbReference type="Gene3D" id="1.20.58.2250">
    <property type="match status" value="1"/>
</dbReference>
<feature type="domain" description="RNA ligase Pab1020 C-terminal" evidence="2">
    <location>
        <begin position="262"/>
        <end position="382"/>
    </location>
</feature>
<dbReference type="SUPFAM" id="SSF56091">
    <property type="entry name" value="DNA ligase/mRNA capping enzyme, catalytic domain"/>
    <property type="match status" value="1"/>
</dbReference>
<dbReference type="OrthoDB" id="14524at2157"/>
<evidence type="ECO:0000259" key="2">
    <source>
        <dbReference type="Pfam" id="PF18330"/>
    </source>
</evidence>
<dbReference type="InterPro" id="IPR041596">
    <property type="entry name" value="Lig_Pab1020_C"/>
</dbReference>
<dbReference type="Pfam" id="PF09414">
    <property type="entry name" value="RNA_ligase"/>
    <property type="match status" value="1"/>
</dbReference>
<dbReference type="InterPro" id="IPR021122">
    <property type="entry name" value="RNA_ligase_dom_REL/Rnl2"/>
</dbReference>
<dbReference type="Gene3D" id="3.30.70.3360">
    <property type="match status" value="1"/>
</dbReference>
<gene>
    <name evidence="3" type="ORF">Pdsh_08445</name>
</gene>
<organism evidence="3 4">
    <name type="scientific">Pyrodictium delaneyi</name>
    <dbReference type="NCBI Taxonomy" id="1273541"/>
    <lineage>
        <taxon>Archaea</taxon>
        <taxon>Thermoproteota</taxon>
        <taxon>Thermoprotei</taxon>
        <taxon>Desulfurococcales</taxon>
        <taxon>Pyrodictiaceae</taxon>
        <taxon>Pyrodictium</taxon>
    </lineage>
</organism>
<evidence type="ECO:0000313" key="4">
    <source>
        <dbReference type="Proteomes" id="UP000196694"/>
    </source>
</evidence>
<dbReference type="AlphaFoldDB" id="A0A211YLT3"/>
<accession>A0A211YLT3</accession>
<evidence type="ECO:0000313" key="3">
    <source>
        <dbReference type="EMBL" id="OWJ53909.1"/>
    </source>
</evidence>
<evidence type="ECO:0000259" key="1">
    <source>
        <dbReference type="Pfam" id="PF09414"/>
    </source>
</evidence>
<dbReference type="NCBIfam" id="TIGR01209">
    <property type="entry name" value="RNA ligase"/>
    <property type="match status" value="1"/>
</dbReference>
<keyword evidence="4" id="KW-1185">Reference proteome</keyword>
<dbReference type="Gene3D" id="3.30.1490.70">
    <property type="match status" value="1"/>
</dbReference>
<keyword evidence="3" id="KW-0436">Ligase</keyword>
<protein>
    <submittedName>
        <fullName evidence="3">RNA ligase</fullName>
    </submittedName>
</protein>
<dbReference type="EMBL" id="NCQP01000007">
    <property type="protein sequence ID" value="OWJ53909.1"/>
    <property type="molecule type" value="Genomic_DNA"/>
</dbReference>
<dbReference type="Proteomes" id="UP000196694">
    <property type="component" value="Unassembled WGS sequence"/>
</dbReference>
<reference evidence="3 4" key="1">
    <citation type="submission" date="2017-05" db="EMBL/GenBank/DDBJ databases">
        <title>The draft genome of the hyperthermophilic archaeon 'Pyrodictium delaneyi strain Hulk', an iron and nitrate reducer, reveals the capacity for sulfate reduction.</title>
        <authorList>
            <person name="Demey L.M."/>
            <person name="Miller C."/>
            <person name="Manzella M."/>
            <person name="Reguera G."/>
            <person name="Kashefi K."/>
        </authorList>
    </citation>
    <scope>NUCLEOTIDE SEQUENCE [LARGE SCALE GENOMIC DNA]</scope>
    <source>
        <strain evidence="3 4">Hulk</strain>
    </source>
</reference>
<comment type="caution">
    <text evidence="3">The sequence shown here is derived from an EMBL/GenBank/DDBJ whole genome shotgun (WGS) entry which is preliminary data.</text>
</comment>
<dbReference type="PRINTS" id="PR01048">
    <property type="entry name" value="Y414FAMILY"/>
</dbReference>
<proteinExistence type="predicted"/>
<dbReference type="GeneID" id="26098705"/>